<gene>
    <name evidence="1" type="ORF">F0P93_15170</name>
</gene>
<dbReference type="Proteomes" id="UP000326344">
    <property type="component" value="Unassembled WGS sequence"/>
</dbReference>
<dbReference type="InterPro" id="IPR014825">
    <property type="entry name" value="DNA_alkylation"/>
</dbReference>
<proteinExistence type="predicted"/>
<keyword evidence="2" id="KW-1185">Reference proteome</keyword>
<dbReference type="EMBL" id="VTWS01000003">
    <property type="protein sequence ID" value="KAA9353956.1"/>
    <property type="molecule type" value="Genomic_DNA"/>
</dbReference>
<dbReference type="Gene3D" id="1.25.10.90">
    <property type="match status" value="1"/>
</dbReference>
<dbReference type="PANTHER" id="PTHR34070">
    <property type="entry name" value="ARMADILLO-TYPE FOLD"/>
    <property type="match status" value="1"/>
</dbReference>
<comment type="caution">
    <text evidence="1">The sequence shown here is derived from an EMBL/GenBank/DDBJ whole genome shotgun (WGS) entry which is preliminary data.</text>
</comment>
<protein>
    <submittedName>
        <fullName evidence="1">DNA alkylation repair protein</fullName>
    </submittedName>
</protein>
<dbReference type="SUPFAM" id="SSF48371">
    <property type="entry name" value="ARM repeat"/>
    <property type="match status" value="1"/>
</dbReference>
<accession>A0A5N1JEZ0</accession>
<dbReference type="PANTHER" id="PTHR34070:SF1">
    <property type="entry name" value="DNA ALKYLATION REPAIR PROTEIN"/>
    <property type="match status" value="1"/>
</dbReference>
<evidence type="ECO:0000313" key="1">
    <source>
        <dbReference type="EMBL" id="KAA9353956.1"/>
    </source>
</evidence>
<dbReference type="InterPro" id="IPR016024">
    <property type="entry name" value="ARM-type_fold"/>
</dbReference>
<dbReference type="CDD" id="cd06561">
    <property type="entry name" value="AlkD_like"/>
    <property type="match status" value="1"/>
</dbReference>
<name>A0A5N1JEZ0_9BACT</name>
<dbReference type="Pfam" id="PF08713">
    <property type="entry name" value="DNA_alkylation"/>
    <property type="match status" value="1"/>
</dbReference>
<reference evidence="1 2" key="1">
    <citation type="submission" date="2019-09" db="EMBL/GenBank/DDBJ databases">
        <title>Genome Sequence of Larkinella sp MA1.</title>
        <authorList>
            <person name="Srinivasan S."/>
        </authorList>
    </citation>
    <scope>NUCLEOTIDE SEQUENCE [LARGE SCALE GENOMIC DNA]</scope>
    <source>
        <strain evidence="1 2">MA1</strain>
    </source>
</reference>
<sequence length="232" mass="27298">MTHQDVKDELLALAVPEKAVFFKRFFKTGPGQYGEGDEFLGVTVPQQRIIAQTYRLLPPEETEKLVRDPFHECRLTGLIIWTNQAKRPGEENRRLIFDYYLRNKNVVNNWDLVDTSCPGIVGNYLLNKDRSVLYELARENHLWSQRIAMVSTLAFIRKNQFQDTFQIAELLLSHRHDLIHKAVGWMLREVGKKNPDALEEFLHDHAGRFPRTALRYAIERFDPARRKYYLDL</sequence>
<dbReference type="AlphaFoldDB" id="A0A5N1JEZ0"/>
<organism evidence="1 2">
    <name type="scientific">Larkinella humicola</name>
    <dbReference type="NCBI Taxonomy" id="2607654"/>
    <lineage>
        <taxon>Bacteria</taxon>
        <taxon>Pseudomonadati</taxon>
        <taxon>Bacteroidota</taxon>
        <taxon>Cytophagia</taxon>
        <taxon>Cytophagales</taxon>
        <taxon>Spirosomataceae</taxon>
        <taxon>Larkinella</taxon>
    </lineage>
</organism>
<dbReference type="RefSeq" id="WP_150877272.1">
    <property type="nucleotide sequence ID" value="NZ_VTWS01000003.1"/>
</dbReference>
<evidence type="ECO:0000313" key="2">
    <source>
        <dbReference type="Proteomes" id="UP000326344"/>
    </source>
</evidence>